<dbReference type="Pfam" id="PF16974">
    <property type="entry name" value="NAR2"/>
    <property type="match status" value="1"/>
</dbReference>
<reference evidence="4 5" key="1">
    <citation type="journal article" date="2024" name="G3 (Bethesda)">
        <title>Genome assembly of Hibiscus sabdariffa L. provides insights into metabolisms of medicinal natural products.</title>
        <authorList>
            <person name="Kim T."/>
        </authorList>
    </citation>
    <scope>NUCLEOTIDE SEQUENCE [LARGE SCALE GENOMIC DNA]</scope>
    <source>
        <strain evidence="4">TK-2024</strain>
        <tissue evidence="4">Old leaves</tissue>
    </source>
</reference>
<comment type="caution">
    <text evidence="4">The sequence shown here is derived from an EMBL/GenBank/DDBJ whole genome shotgun (WGS) entry which is preliminary data.</text>
</comment>
<keyword evidence="2" id="KW-0472">Membrane</keyword>
<dbReference type="PANTHER" id="PTHR34806:SF1">
    <property type="entry name" value="HIGH-AFFINITY NITRATE TRANSPORTER 3.1"/>
    <property type="match status" value="1"/>
</dbReference>
<feature type="region of interest" description="Disordered" evidence="1">
    <location>
        <begin position="48"/>
        <end position="73"/>
    </location>
</feature>
<dbReference type="EMBL" id="JBBPBN010000001">
    <property type="protein sequence ID" value="KAK9045873.1"/>
    <property type="molecule type" value="Genomic_DNA"/>
</dbReference>
<feature type="domain" description="DUF659" evidence="3">
    <location>
        <begin position="137"/>
        <end position="298"/>
    </location>
</feature>
<organism evidence="4 5">
    <name type="scientific">Hibiscus sabdariffa</name>
    <name type="common">roselle</name>
    <dbReference type="NCBI Taxonomy" id="183260"/>
    <lineage>
        <taxon>Eukaryota</taxon>
        <taxon>Viridiplantae</taxon>
        <taxon>Streptophyta</taxon>
        <taxon>Embryophyta</taxon>
        <taxon>Tracheophyta</taxon>
        <taxon>Spermatophyta</taxon>
        <taxon>Magnoliopsida</taxon>
        <taxon>eudicotyledons</taxon>
        <taxon>Gunneridae</taxon>
        <taxon>Pentapetalae</taxon>
        <taxon>rosids</taxon>
        <taxon>malvids</taxon>
        <taxon>Malvales</taxon>
        <taxon>Malvaceae</taxon>
        <taxon>Malvoideae</taxon>
        <taxon>Hibiscus</taxon>
    </lineage>
</organism>
<name>A0ABR2U836_9ROSI</name>
<dbReference type="InterPro" id="IPR007021">
    <property type="entry name" value="DUF659"/>
</dbReference>
<protein>
    <recommendedName>
        <fullName evidence="3">DUF659 domain-containing protein</fullName>
    </recommendedName>
</protein>
<dbReference type="Proteomes" id="UP001396334">
    <property type="component" value="Unassembled WGS sequence"/>
</dbReference>
<evidence type="ECO:0000259" key="3">
    <source>
        <dbReference type="Pfam" id="PF04937"/>
    </source>
</evidence>
<feature type="region of interest" description="Disordered" evidence="1">
    <location>
        <begin position="1"/>
        <end position="25"/>
    </location>
</feature>
<dbReference type="InterPro" id="IPR016605">
    <property type="entry name" value="Transptr_NO3_Nar2"/>
</dbReference>
<keyword evidence="5" id="KW-1185">Reference proteome</keyword>
<sequence length="643" mass="71778">MTSQNSGEPNFASSGTGSASGSGGVAICKKVTPSQKLEMMKLLEEWEKKKKEGASREVPLPSQSQTGIVVESSSKKRKSNISSIAKSFNMNVRAQLDEEIARMFYTGGLPFNLARNPHYQRPFTFAATHDIAGYVPPGYNKLRTSFLLQEKNNVDKLLQPIKATWPEKGVTIVCDGWSDPTRKPLINFMATSGNGPMFLKVVNCFGEVKDKLFISNLMKEVIDEVGHQNVVQIITDNASNCKGAGEIIESMYPHIYWTPCVVHTLNLALKNICSAKNTEGNEETYDLCNWITEIHGDAVQIKNFIMNHNMRLVIFQRYSPLKLLSVADTRFASIIVMLKRFKLIKRALQAMGISDEWASYRDDDMGKANFVKEKLVSDDWWDKVAYIIDFTMPIYDMLRGIDSPTLLSNIPHFTLLHLFITLFSSGGVQVPSSSSSSQETMATPRLLLGFLLVLACFSETCFATITFSSLPRTLVVTASHPQRLLKAGEDKITVRWGLNQTLAAGTDSAYKSIKVELCYAPISQVDRAWRKTVDNLSKDKTCQFKIVKGPYTTTNQSSEWTIERDVPTATYFVRAYALDAKDNEVAYGQNTDAKKTTNLFEIQAITGRHVSLDIASVCFSAFSIVALMGFFLAEKRKESKAQQ</sequence>
<gene>
    <name evidence="4" type="ORF">V6N11_051776</name>
</gene>
<keyword evidence="2" id="KW-1133">Transmembrane helix</keyword>
<keyword evidence="2" id="KW-0812">Transmembrane</keyword>
<accession>A0ABR2U836</accession>
<evidence type="ECO:0000256" key="2">
    <source>
        <dbReference type="SAM" id="Phobius"/>
    </source>
</evidence>
<dbReference type="InterPro" id="IPR012337">
    <property type="entry name" value="RNaseH-like_sf"/>
</dbReference>
<dbReference type="SUPFAM" id="SSF53098">
    <property type="entry name" value="Ribonuclease H-like"/>
    <property type="match status" value="1"/>
</dbReference>
<proteinExistence type="predicted"/>
<evidence type="ECO:0000313" key="4">
    <source>
        <dbReference type="EMBL" id="KAK9045873.1"/>
    </source>
</evidence>
<dbReference type="Pfam" id="PF04937">
    <property type="entry name" value="DUF659"/>
    <property type="match status" value="1"/>
</dbReference>
<feature type="transmembrane region" description="Helical" evidence="2">
    <location>
        <begin position="614"/>
        <end position="633"/>
    </location>
</feature>
<evidence type="ECO:0000313" key="5">
    <source>
        <dbReference type="Proteomes" id="UP001396334"/>
    </source>
</evidence>
<dbReference type="PANTHER" id="PTHR34806">
    <property type="entry name" value="HIGH-AFFINITY NITRATE TRANSPORTER 3.2"/>
    <property type="match status" value="1"/>
</dbReference>
<evidence type="ECO:0000256" key="1">
    <source>
        <dbReference type="SAM" id="MobiDB-lite"/>
    </source>
</evidence>